<protein>
    <submittedName>
        <fullName evidence="2">Uncharacterized protein</fullName>
    </submittedName>
</protein>
<reference evidence="2 3" key="1">
    <citation type="submission" date="2018-06" db="EMBL/GenBank/DDBJ databases">
        <authorList>
            <consortium name="Pathogen Informatics"/>
            <person name="Doyle S."/>
        </authorList>
    </citation>
    <scope>NUCLEOTIDE SEQUENCE [LARGE SCALE GENOMIC DNA]</scope>
    <source>
        <strain evidence="2 3">NCTC13316</strain>
    </source>
</reference>
<name>A0A378K9K2_9GAMM</name>
<evidence type="ECO:0000313" key="3">
    <source>
        <dbReference type="Proteomes" id="UP000254794"/>
    </source>
</evidence>
<dbReference type="OrthoDB" id="3710702at2"/>
<gene>
    <name evidence="2" type="ORF">NCTC13316_03268</name>
</gene>
<organism evidence="2 3">
    <name type="scientific">Legionella busanensis</name>
    <dbReference type="NCBI Taxonomy" id="190655"/>
    <lineage>
        <taxon>Bacteria</taxon>
        <taxon>Pseudomonadati</taxon>
        <taxon>Pseudomonadota</taxon>
        <taxon>Gammaproteobacteria</taxon>
        <taxon>Legionellales</taxon>
        <taxon>Legionellaceae</taxon>
        <taxon>Legionella</taxon>
    </lineage>
</organism>
<sequence>MFNFWYRKLDSEKMYPNKSDEKIFVCDYKKYPPSRLKNLVKAIKKSTFPLPKPIKTFLSSISIVTLTIGSLGLALPLIFKIKDLSYQIDQENLAEKFYKKIGAKISNGFLKPPSNHPIEMKSKTRSFNHVNDYAIENKILWYRRRGCEKGNEKLGAWKPMYFDSLNQNIWPMSLTVDGANLCVVDNRGDIHYRKILTEARGKNKKKSHLYQMDTPSIRRHLPKDFQSTENYIAIDKSEKANWKPMWYSFPFLNRIINFFTGKRLNVKGQFIISHRGRYNDTYLDADGHQHPTSVGVTTGYELSKDGSTIIKYDPWAPTLSKILFFFPETKEATYSIKKIDVGASCLMAIGHKIDKKTGISKLTLLTNLCDIDILGGNPGLNYAYQTEHPLEAKIRDKDLRILPDEVSNEGWVDHYLPSDLEQPIEFYNQITVIQKPQDQRELRIAAKRGDTLGYYFKDLSPHSSWTFKKYDWIDTNEPIKQVEKRPRQLKIYNPPSDYQGFFKKTGNKLPILVRHFGPRAYHSAVIIKDDNKEYLLSLHRRWGLQNFLGFKKNYYDLVVPKETKFEGKLNQFFKDKRVLPVKVSISKNHGEELIEVSNVKRWF</sequence>
<keyword evidence="1" id="KW-0472">Membrane</keyword>
<evidence type="ECO:0000313" key="2">
    <source>
        <dbReference type="EMBL" id="STX81397.1"/>
    </source>
</evidence>
<evidence type="ECO:0000256" key="1">
    <source>
        <dbReference type="SAM" id="Phobius"/>
    </source>
</evidence>
<dbReference type="Proteomes" id="UP000254794">
    <property type="component" value="Unassembled WGS sequence"/>
</dbReference>
<keyword evidence="1" id="KW-0812">Transmembrane</keyword>
<feature type="transmembrane region" description="Helical" evidence="1">
    <location>
        <begin position="57"/>
        <end position="79"/>
    </location>
</feature>
<dbReference type="AlphaFoldDB" id="A0A378K9K2"/>
<keyword evidence="3" id="KW-1185">Reference proteome</keyword>
<keyword evidence="1" id="KW-1133">Transmembrane helix</keyword>
<proteinExistence type="predicted"/>
<dbReference type="RefSeq" id="WP_131740689.1">
    <property type="nucleotide sequence ID" value="NZ_CAAAHP010000005.1"/>
</dbReference>
<accession>A0A378K9K2</accession>
<dbReference type="EMBL" id="UGOD01000004">
    <property type="protein sequence ID" value="STX81397.1"/>
    <property type="molecule type" value="Genomic_DNA"/>
</dbReference>